<dbReference type="Pfam" id="PF04244">
    <property type="entry name" value="DPRP"/>
    <property type="match status" value="1"/>
</dbReference>
<evidence type="ECO:0000313" key="4">
    <source>
        <dbReference type="Proteomes" id="UP000473325"/>
    </source>
</evidence>
<evidence type="ECO:0000259" key="2">
    <source>
        <dbReference type="Pfam" id="PF03441"/>
    </source>
</evidence>
<organism evidence="3 4">
    <name type="scientific">Nocardioides flavescens</name>
    <dbReference type="NCBI Taxonomy" id="2691959"/>
    <lineage>
        <taxon>Bacteria</taxon>
        <taxon>Bacillati</taxon>
        <taxon>Actinomycetota</taxon>
        <taxon>Actinomycetes</taxon>
        <taxon>Propionibacteriales</taxon>
        <taxon>Nocardioidaceae</taxon>
        <taxon>Nocardioides</taxon>
    </lineage>
</organism>
<dbReference type="PANTHER" id="PTHR38657:SF1">
    <property type="entry name" value="SLR1343 PROTEIN"/>
    <property type="match status" value="1"/>
</dbReference>
<dbReference type="InterPro" id="IPR014729">
    <property type="entry name" value="Rossmann-like_a/b/a_fold"/>
</dbReference>
<dbReference type="SUPFAM" id="SSF48173">
    <property type="entry name" value="Cryptochrome/photolyase FAD-binding domain"/>
    <property type="match status" value="1"/>
</dbReference>
<sequence>MPHQLFRQHLDAPEGTTFVLVEHDLFFRQYRFHAQKLVLHRASMRRFADRLREAGYDVEQVDSDGRTTSRAALAKVLERLGAAEVSAYDVVDDWLERELAEVVTEWLETPAFLTDRPTLRSHFGDGSGKRAPRMQHFYTFQRERLGVLVEGSSGDQPVGGRWSFDEDNRKKLPKGHPVPDVGWPERHPEVDAAIAWVRDRFPDAPGDAESFAWPTSHEEAEDAYGEFLAERFDQFGPYEDAVSREHPFLFHSVMSPSLNNGLLDPHDVLQRALEVDGVPIASLEGFVRQVIGWREYMRATYVVYGRRMRTRNHLGHTRALDEGWWTGETGLGPVDLVLERVLERGWAHHIERLMVFGNAMCLLRTDPDAAYEWFMEMFVDAYDWVMVPNVYAMSQFAAGAMVTTKPYVSGSNYLRKMSDLPSGEWTDDWDALYWTFVRDHHDVFATNPRSQMIVNLYDRMDSSKKAAHTRRAGRWL</sequence>
<dbReference type="Proteomes" id="UP000473325">
    <property type="component" value="Unassembled WGS sequence"/>
</dbReference>
<dbReference type="InterPro" id="IPR052551">
    <property type="entry name" value="UV-DNA_repair_photolyase"/>
</dbReference>
<dbReference type="InterPro" id="IPR036134">
    <property type="entry name" value="Crypto/Photolyase_FAD-like_sf"/>
</dbReference>
<gene>
    <name evidence="3" type="ORF">GRQ65_03820</name>
</gene>
<dbReference type="Gene3D" id="1.10.10.1710">
    <property type="entry name" value="Deoxyribodipyrimidine photolyase-related"/>
    <property type="match status" value="1"/>
</dbReference>
<feature type="region of interest" description="Disordered" evidence="1">
    <location>
        <begin position="150"/>
        <end position="184"/>
    </location>
</feature>
<dbReference type="Gene3D" id="1.25.40.80">
    <property type="match status" value="1"/>
</dbReference>
<accession>A0A6L7EMW8</accession>
<name>A0A6L7EMW8_9ACTN</name>
<dbReference type="GO" id="GO:0016829">
    <property type="term" value="F:lyase activity"/>
    <property type="evidence" value="ECO:0007669"/>
    <property type="project" value="UniProtKB-KW"/>
</dbReference>
<dbReference type="EMBL" id="WUEK01000002">
    <property type="protein sequence ID" value="MXG88673.1"/>
    <property type="molecule type" value="Genomic_DNA"/>
</dbReference>
<dbReference type="PANTHER" id="PTHR38657">
    <property type="entry name" value="SLR1343 PROTEIN"/>
    <property type="match status" value="1"/>
</dbReference>
<dbReference type="Gene3D" id="1.10.579.10">
    <property type="entry name" value="DNA Cyclobutane Dipyrimidine Photolyase, subunit A, domain 3"/>
    <property type="match status" value="1"/>
</dbReference>
<feature type="domain" description="Cryptochrome/DNA photolyase FAD-binding" evidence="2">
    <location>
        <begin position="319"/>
        <end position="415"/>
    </location>
</feature>
<reference evidence="3 4" key="1">
    <citation type="submission" date="2019-12" db="EMBL/GenBank/DDBJ databases">
        <authorList>
            <person name="Kun Z."/>
        </authorList>
    </citation>
    <scope>NUCLEOTIDE SEQUENCE [LARGE SCALE GENOMIC DNA]</scope>
    <source>
        <strain evidence="3 4">YIM 123512</strain>
    </source>
</reference>
<dbReference type="AlphaFoldDB" id="A0A6L7EMW8"/>
<comment type="caution">
    <text evidence="3">The sequence shown here is derived from an EMBL/GenBank/DDBJ whole genome shotgun (WGS) entry which is preliminary data.</text>
</comment>
<evidence type="ECO:0000256" key="1">
    <source>
        <dbReference type="SAM" id="MobiDB-lite"/>
    </source>
</evidence>
<dbReference type="Gene3D" id="3.40.50.620">
    <property type="entry name" value="HUPs"/>
    <property type="match status" value="1"/>
</dbReference>
<dbReference type="InterPro" id="IPR007357">
    <property type="entry name" value="PhrB-like"/>
</dbReference>
<evidence type="ECO:0000313" key="3">
    <source>
        <dbReference type="EMBL" id="MXG88673.1"/>
    </source>
</evidence>
<dbReference type="Pfam" id="PF03441">
    <property type="entry name" value="FAD_binding_7"/>
    <property type="match status" value="1"/>
</dbReference>
<dbReference type="InterPro" id="IPR005101">
    <property type="entry name" value="Cryptochr/Photolyase_FAD-bd"/>
</dbReference>
<keyword evidence="3" id="KW-0456">Lyase</keyword>
<proteinExistence type="predicted"/>
<keyword evidence="4" id="KW-1185">Reference proteome</keyword>
<protein>
    <submittedName>
        <fullName evidence="3">Cryptochrome/photolyase family protein</fullName>
    </submittedName>
</protein>